<dbReference type="Pfam" id="PF14616">
    <property type="entry name" value="Rua1_C"/>
    <property type="match status" value="1"/>
</dbReference>
<sequence>MPEFHSTSQQEVSEKLHYREISLEGASNFDPAASDSFDEFTDSFSYFEQVLTEANSLPFLRSYDGMGTQIATMISPTKTDDTCWKNWQYHSSSTTISTNEAFENNTPNNTIHNYNLQQYDLSNDNKHLPKNELSVIRQSLNILSQLNNEYVETANPTDLTCNSLDLNHYKTKCIARNNESTRTGSEEIGSKLLSLKSEPLITCLFESKYDYSSREDQMSSQQGQESITNYALLEDSNKLYTMSSQYYVSRGEEEKIVNANVIENEHPGQYFVSNTNQAIGVSLSSPNLETPLKSAELAPAVSVNIINPRDTYELLQKNVFLNCLPTVFEDAFHLRKIEHSSHICDGCFKITKTSYGCSKQLVPTLPNLKTFENYNSPNGYTLEFAQKHGSDAYIYISTEMKNDYDPKIKRYYKKQQYTESGKRLKRDYPSLCPFCKVSDVRSFDQLFYERNNSCYRGHLINTHGISSSGEVAKLPQSGFVCYKLGKNIWSETVGFRCPYEGCNVCFLKGDKTHGFHEYIRHWNRSHISHKQNRI</sequence>
<accession>A0A2U9R7Y6</accession>
<evidence type="ECO:0000259" key="1">
    <source>
        <dbReference type="Pfam" id="PF14616"/>
    </source>
</evidence>
<dbReference type="OrthoDB" id="3997627at2759"/>
<dbReference type="AlphaFoldDB" id="A0A2U9R7Y6"/>
<feature type="domain" description="Transcription regulator Rua1 C-terminal" evidence="1">
    <location>
        <begin position="404"/>
        <end position="526"/>
    </location>
</feature>
<evidence type="ECO:0000313" key="3">
    <source>
        <dbReference type="Proteomes" id="UP000249293"/>
    </source>
</evidence>
<evidence type="ECO:0000313" key="2">
    <source>
        <dbReference type="EMBL" id="AWU77550.1"/>
    </source>
</evidence>
<dbReference type="EMBL" id="CP028776">
    <property type="protein sequence ID" value="AWU77550.1"/>
    <property type="molecule type" value="Genomic_DNA"/>
</dbReference>
<dbReference type="RefSeq" id="XP_029323027.1">
    <property type="nucleotide sequence ID" value="XM_029467167.1"/>
</dbReference>
<name>A0A2U9R7Y6_PICKU</name>
<dbReference type="InterPro" id="IPR028012">
    <property type="entry name" value="Rua1_C"/>
</dbReference>
<dbReference type="Proteomes" id="UP000249293">
    <property type="component" value="Chromosome 4"/>
</dbReference>
<dbReference type="GeneID" id="40385379"/>
<reference evidence="2 3" key="1">
    <citation type="submission" date="2018-06" db="EMBL/GenBank/DDBJ databases">
        <title>Population genomics shows no distinction between pathogenic Candida krusei and environmental Pichia kudriavzevii: One species, four names.</title>
        <authorList>
            <person name="Douglass A.P."/>
            <person name="Offei B."/>
            <person name="Braun-Galleani S."/>
            <person name="Coughlan A.Y."/>
            <person name="Martos A."/>
            <person name="Ortiz-Merino R.A."/>
            <person name="Byrne K.P."/>
            <person name="Wolfe K.H."/>
        </authorList>
    </citation>
    <scope>NUCLEOTIDE SEQUENCE [LARGE SCALE GENOMIC DNA]</scope>
    <source>
        <strain evidence="2 3">CBS573</strain>
    </source>
</reference>
<gene>
    <name evidence="2" type="ORF">C5L36_0D02920</name>
</gene>
<protein>
    <recommendedName>
        <fullName evidence="1">Transcription regulator Rua1 C-terminal domain-containing protein</fullName>
    </recommendedName>
</protein>
<proteinExistence type="predicted"/>
<keyword evidence="3" id="KW-1185">Reference proteome</keyword>
<organism evidence="2 3">
    <name type="scientific">Pichia kudriavzevii</name>
    <name type="common">Yeast</name>
    <name type="synonym">Issatchenkia orientalis</name>
    <dbReference type="NCBI Taxonomy" id="4909"/>
    <lineage>
        <taxon>Eukaryota</taxon>
        <taxon>Fungi</taxon>
        <taxon>Dikarya</taxon>
        <taxon>Ascomycota</taxon>
        <taxon>Saccharomycotina</taxon>
        <taxon>Pichiomycetes</taxon>
        <taxon>Pichiales</taxon>
        <taxon>Pichiaceae</taxon>
        <taxon>Pichia</taxon>
    </lineage>
</organism>
<dbReference type="KEGG" id="pkz:C5L36_0D02920"/>
<dbReference type="VEuPathDB" id="FungiDB:C5L36_0D02920"/>